<dbReference type="EMBL" id="POSP01000003">
    <property type="protein sequence ID" value="PND37857.1"/>
    <property type="molecule type" value="Genomic_DNA"/>
</dbReference>
<dbReference type="SMART" id="SM00388">
    <property type="entry name" value="HisKA"/>
    <property type="match status" value="1"/>
</dbReference>
<evidence type="ECO:0000256" key="11">
    <source>
        <dbReference type="ARBA" id="ARBA00023012"/>
    </source>
</evidence>
<dbReference type="EC" id="2.7.13.3" evidence="3"/>
<keyword evidence="9" id="KW-0067">ATP-binding</keyword>
<evidence type="ECO:0000256" key="2">
    <source>
        <dbReference type="ARBA" id="ARBA00004141"/>
    </source>
</evidence>
<evidence type="ECO:0000256" key="12">
    <source>
        <dbReference type="ARBA" id="ARBA00023136"/>
    </source>
</evidence>
<dbReference type="GO" id="GO:0005524">
    <property type="term" value="F:ATP binding"/>
    <property type="evidence" value="ECO:0007669"/>
    <property type="project" value="UniProtKB-KW"/>
</dbReference>
<dbReference type="SMART" id="SM00387">
    <property type="entry name" value="HATPase_c"/>
    <property type="match status" value="1"/>
</dbReference>
<evidence type="ECO:0000256" key="4">
    <source>
        <dbReference type="ARBA" id="ARBA00022553"/>
    </source>
</evidence>
<dbReference type="InterPro" id="IPR003594">
    <property type="entry name" value="HATPase_dom"/>
</dbReference>
<dbReference type="InterPro" id="IPR050428">
    <property type="entry name" value="TCS_sensor_his_kinase"/>
</dbReference>
<keyword evidence="12 13" id="KW-0472">Membrane</keyword>
<dbReference type="GO" id="GO:0005886">
    <property type="term" value="C:plasma membrane"/>
    <property type="evidence" value="ECO:0007669"/>
    <property type="project" value="TreeGrafter"/>
</dbReference>
<evidence type="ECO:0000259" key="15">
    <source>
        <dbReference type="PROSITE" id="PS50885"/>
    </source>
</evidence>
<keyword evidence="10 13" id="KW-1133">Transmembrane helix</keyword>
<sequence length="478" mass="53081">MSRPGSLRARWLGPSLTRRLIVSLLLAFVLVWAALLLLYWQRWAQGREARLQQTVDQVLAQLRPEHSAAEAALRLRSIDELSQQELQDAGQSTRAGFILRDRRLPDDAPPVYVAERLRELPGLNWQLSPGRCSLPGQDCLLRSRSNARWALHRISLPMSDRQIFAGIHQALLPLLLLAFPLILLPLWLAVTRGLAPLNRLSRELRQRRPEDLSPLPPALQQALRHRELQPLVQALQSLLGRLRGHLERERGFVDDAAHELRTPMAWISAQAHVLRRAEDAGAREQAGRQLDAAVARASHLVEQLLALARMEAASAPVPQDLDLAEWLREQLLTFLPEAERSGIELSLDAPEHLPWRVEPQALASIVGNLIGNALRYAGHGAQLELQLLHDPAQPDVLELWVKDDGPGIPPEAQGRLFQRFQRGPKGSTPVEGAGLGLAIVQQASLRLGASLSLLSPRPELKPPRGCAFGVRLPMASRA</sequence>
<feature type="domain" description="HAMP" evidence="15">
    <location>
        <begin position="191"/>
        <end position="247"/>
    </location>
</feature>
<evidence type="ECO:0000256" key="5">
    <source>
        <dbReference type="ARBA" id="ARBA00022679"/>
    </source>
</evidence>
<dbReference type="Gene3D" id="1.10.287.130">
    <property type="match status" value="1"/>
</dbReference>
<dbReference type="SUPFAM" id="SSF55874">
    <property type="entry name" value="ATPase domain of HSP90 chaperone/DNA topoisomerase II/histidine kinase"/>
    <property type="match status" value="1"/>
</dbReference>
<dbReference type="CDD" id="cd00082">
    <property type="entry name" value="HisKA"/>
    <property type="match status" value="1"/>
</dbReference>
<accession>A0A2N8KWL7</accession>
<evidence type="ECO:0000256" key="6">
    <source>
        <dbReference type="ARBA" id="ARBA00022692"/>
    </source>
</evidence>
<dbReference type="PANTHER" id="PTHR45436">
    <property type="entry name" value="SENSOR HISTIDINE KINASE YKOH"/>
    <property type="match status" value="1"/>
</dbReference>
<dbReference type="InterPro" id="IPR003661">
    <property type="entry name" value="HisK_dim/P_dom"/>
</dbReference>
<dbReference type="SUPFAM" id="SSF47384">
    <property type="entry name" value="Homodimeric domain of signal transducing histidine kinase"/>
    <property type="match status" value="1"/>
</dbReference>
<feature type="transmembrane region" description="Helical" evidence="13">
    <location>
        <begin position="20"/>
        <end position="40"/>
    </location>
</feature>
<feature type="transmembrane region" description="Helical" evidence="13">
    <location>
        <begin position="170"/>
        <end position="190"/>
    </location>
</feature>
<dbReference type="PROSITE" id="PS50885">
    <property type="entry name" value="HAMP"/>
    <property type="match status" value="1"/>
</dbReference>
<keyword evidence="11" id="KW-0902">Two-component regulatory system</keyword>
<dbReference type="AlphaFoldDB" id="A0A2N8KWL7"/>
<keyword evidence="8 16" id="KW-0418">Kinase</keyword>
<dbReference type="InterPro" id="IPR005467">
    <property type="entry name" value="His_kinase_dom"/>
</dbReference>
<name>A0A2N8KWL7_9BURK</name>
<dbReference type="InterPro" id="IPR036890">
    <property type="entry name" value="HATPase_C_sf"/>
</dbReference>
<evidence type="ECO:0000256" key="9">
    <source>
        <dbReference type="ARBA" id="ARBA00022840"/>
    </source>
</evidence>
<evidence type="ECO:0000256" key="8">
    <source>
        <dbReference type="ARBA" id="ARBA00022777"/>
    </source>
</evidence>
<evidence type="ECO:0000256" key="7">
    <source>
        <dbReference type="ARBA" id="ARBA00022741"/>
    </source>
</evidence>
<feature type="domain" description="Histidine kinase" evidence="14">
    <location>
        <begin position="255"/>
        <end position="476"/>
    </location>
</feature>
<organism evidence="16 17">
    <name type="scientific">Kinneretia aquatilis</name>
    <dbReference type="NCBI Taxonomy" id="2070761"/>
    <lineage>
        <taxon>Bacteria</taxon>
        <taxon>Pseudomonadati</taxon>
        <taxon>Pseudomonadota</taxon>
        <taxon>Betaproteobacteria</taxon>
        <taxon>Burkholderiales</taxon>
        <taxon>Sphaerotilaceae</taxon>
        <taxon>Roseateles</taxon>
    </lineage>
</organism>
<dbReference type="Proteomes" id="UP000235916">
    <property type="component" value="Unassembled WGS sequence"/>
</dbReference>
<gene>
    <name evidence="16" type="ORF">C1O66_10185</name>
</gene>
<dbReference type="PRINTS" id="PR00344">
    <property type="entry name" value="BCTRLSENSOR"/>
</dbReference>
<dbReference type="InterPro" id="IPR036097">
    <property type="entry name" value="HisK_dim/P_sf"/>
</dbReference>
<keyword evidence="7" id="KW-0547">Nucleotide-binding</keyword>
<dbReference type="GO" id="GO:0000155">
    <property type="term" value="F:phosphorelay sensor kinase activity"/>
    <property type="evidence" value="ECO:0007669"/>
    <property type="project" value="InterPro"/>
</dbReference>
<dbReference type="RefSeq" id="WP_102767776.1">
    <property type="nucleotide sequence ID" value="NZ_POSP01000003.1"/>
</dbReference>
<reference evidence="16 17" key="1">
    <citation type="submission" date="2018-01" db="EMBL/GenBank/DDBJ databases">
        <title>Draft genome sequence of Paucibacter aquatile CR182 isolated from freshwater of the Nakdong River.</title>
        <authorList>
            <person name="Choi A."/>
            <person name="Chung E.J."/>
        </authorList>
    </citation>
    <scope>NUCLEOTIDE SEQUENCE [LARGE SCALE GENOMIC DNA]</scope>
    <source>
        <strain evidence="16 17">CR182</strain>
    </source>
</reference>
<evidence type="ECO:0000259" key="14">
    <source>
        <dbReference type="PROSITE" id="PS50109"/>
    </source>
</evidence>
<evidence type="ECO:0000313" key="16">
    <source>
        <dbReference type="EMBL" id="PND37857.1"/>
    </source>
</evidence>
<comment type="caution">
    <text evidence="16">The sequence shown here is derived from an EMBL/GenBank/DDBJ whole genome shotgun (WGS) entry which is preliminary data.</text>
</comment>
<evidence type="ECO:0000313" key="17">
    <source>
        <dbReference type="Proteomes" id="UP000235916"/>
    </source>
</evidence>
<keyword evidence="5" id="KW-0808">Transferase</keyword>
<dbReference type="Gene3D" id="3.30.565.10">
    <property type="entry name" value="Histidine kinase-like ATPase, C-terminal domain"/>
    <property type="match status" value="1"/>
</dbReference>
<evidence type="ECO:0000256" key="1">
    <source>
        <dbReference type="ARBA" id="ARBA00000085"/>
    </source>
</evidence>
<dbReference type="InterPro" id="IPR004358">
    <property type="entry name" value="Sig_transdc_His_kin-like_C"/>
</dbReference>
<dbReference type="Pfam" id="PF02518">
    <property type="entry name" value="HATPase_c"/>
    <property type="match status" value="1"/>
</dbReference>
<keyword evidence="17" id="KW-1185">Reference proteome</keyword>
<proteinExistence type="predicted"/>
<evidence type="ECO:0000256" key="13">
    <source>
        <dbReference type="SAM" id="Phobius"/>
    </source>
</evidence>
<keyword evidence="6 13" id="KW-0812">Transmembrane</keyword>
<evidence type="ECO:0000256" key="3">
    <source>
        <dbReference type="ARBA" id="ARBA00012438"/>
    </source>
</evidence>
<comment type="catalytic activity">
    <reaction evidence="1">
        <text>ATP + protein L-histidine = ADP + protein N-phospho-L-histidine.</text>
        <dbReference type="EC" id="2.7.13.3"/>
    </reaction>
</comment>
<dbReference type="PROSITE" id="PS50109">
    <property type="entry name" value="HIS_KIN"/>
    <property type="match status" value="1"/>
</dbReference>
<comment type="subcellular location">
    <subcellularLocation>
        <location evidence="2">Membrane</location>
        <topology evidence="2">Multi-pass membrane protein</topology>
    </subcellularLocation>
</comment>
<dbReference type="PANTHER" id="PTHR45436:SF14">
    <property type="entry name" value="SENSOR PROTEIN QSEC"/>
    <property type="match status" value="1"/>
</dbReference>
<protein>
    <recommendedName>
        <fullName evidence="3">histidine kinase</fullName>
        <ecNumber evidence="3">2.7.13.3</ecNumber>
    </recommendedName>
</protein>
<dbReference type="Pfam" id="PF00512">
    <property type="entry name" value="HisKA"/>
    <property type="match status" value="1"/>
</dbReference>
<dbReference type="CDD" id="cd00075">
    <property type="entry name" value="HATPase"/>
    <property type="match status" value="1"/>
</dbReference>
<dbReference type="InterPro" id="IPR003660">
    <property type="entry name" value="HAMP_dom"/>
</dbReference>
<dbReference type="OrthoDB" id="8554694at2"/>
<evidence type="ECO:0000256" key="10">
    <source>
        <dbReference type="ARBA" id="ARBA00022989"/>
    </source>
</evidence>
<keyword evidence="4" id="KW-0597">Phosphoprotein</keyword>